<comment type="caution">
    <text evidence="3">The sequence shown here is derived from an EMBL/GenBank/DDBJ whole genome shotgun (WGS) entry which is preliminary data.</text>
</comment>
<dbReference type="InterPro" id="IPR011989">
    <property type="entry name" value="ARM-like"/>
</dbReference>
<sequence>WVDTVWDLDFTETDPLDPWIVEEITADGLGSFTCLYRALAPFAAGDQESRENVWTLFAENSLSHQALVAVLHHFVHVGQQKRANAQQRVFGLHSAGLYFLLLEIPGSIANQLFHQVMFDKCLHTLTKCWPQVPRKRKKANAQSSQPNARRNRKKAKPCRNDNSSMEETLEEEEEEDGENVYFTTEDILQIRDAVFLLLKNFLRLLPKFSLKEKPQCMQNCLQVFVEMTNFEPVLHEFKFSAAMDVNKATYIPELAYYGLHLLCSPLHGTEDKSLRCVCQRLLNVILMVESGGLRREALPITSAVTSARNQAVKFISSLVDELKEAVFPVLRILLQHICTKVPDKADYRTYAAQALVTLLDKLPCAEFAEFIAWLYKYSLTKVSYRVFALDVALALLELPERNPGSSLPLDHQRFLKHKFLVQVMVFGRCSDKAPVVRSKALNSFAHCLEMKAAPTLESV</sequence>
<feature type="compositionally biased region" description="Acidic residues" evidence="2">
    <location>
        <begin position="167"/>
        <end position="177"/>
    </location>
</feature>
<dbReference type="InterPro" id="IPR026971">
    <property type="entry name" value="CND1/NCAPD3"/>
</dbReference>
<dbReference type="SUPFAM" id="SSF48371">
    <property type="entry name" value="ARM repeat"/>
    <property type="match status" value="1"/>
</dbReference>
<dbReference type="PANTHER" id="PTHR14222:SF1">
    <property type="entry name" value="CONDENSIN-2 COMPLEX SUBUNIT D3"/>
    <property type="match status" value="1"/>
</dbReference>
<evidence type="ECO:0000313" key="4">
    <source>
        <dbReference type="Proteomes" id="UP000521322"/>
    </source>
</evidence>
<reference evidence="3 4" key="1">
    <citation type="submission" date="2019-09" db="EMBL/GenBank/DDBJ databases">
        <title>Bird 10,000 Genomes (B10K) Project - Family phase.</title>
        <authorList>
            <person name="Zhang G."/>
        </authorList>
    </citation>
    <scope>NUCLEOTIDE SEQUENCE [LARGE SCALE GENOMIC DNA]</scope>
    <source>
        <strain evidence="3">B10K-DU-029-49</strain>
        <tissue evidence="3">Liver</tissue>
    </source>
</reference>
<gene>
    <name evidence="3" type="primary">Ncapd3</name>
    <name evidence="3" type="ORF">DASBRO_R05822</name>
</gene>
<dbReference type="GO" id="GO:0000779">
    <property type="term" value="C:condensed chromosome, centromeric region"/>
    <property type="evidence" value="ECO:0007669"/>
    <property type="project" value="TreeGrafter"/>
</dbReference>
<evidence type="ECO:0000256" key="2">
    <source>
        <dbReference type="SAM" id="MobiDB-lite"/>
    </source>
</evidence>
<dbReference type="Proteomes" id="UP000521322">
    <property type="component" value="Unassembled WGS sequence"/>
</dbReference>
<dbReference type="GO" id="GO:0010032">
    <property type="term" value="P:meiotic chromosome condensation"/>
    <property type="evidence" value="ECO:0007669"/>
    <property type="project" value="TreeGrafter"/>
</dbReference>
<dbReference type="PANTHER" id="PTHR14222">
    <property type="entry name" value="CONDENSIN"/>
    <property type="match status" value="1"/>
</dbReference>
<keyword evidence="1" id="KW-0226">DNA condensation</keyword>
<proteinExistence type="predicted"/>
<dbReference type="GO" id="GO:0000796">
    <property type="term" value="C:condensin complex"/>
    <property type="evidence" value="ECO:0007669"/>
    <property type="project" value="TreeGrafter"/>
</dbReference>
<evidence type="ECO:0000313" key="3">
    <source>
        <dbReference type="EMBL" id="NWV85071.1"/>
    </source>
</evidence>
<dbReference type="Gene3D" id="1.25.10.10">
    <property type="entry name" value="Leucine-rich Repeat Variant"/>
    <property type="match status" value="1"/>
</dbReference>
<keyword evidence="4" id="KW-1185">Reference proteome</keyword>
<organism evidence="3 4">
    <name type="scientific">Dasyornis broadbenti</name>
    <name type="common">rufous bristle-bird</name>
    <dbReference type="NCBI Taxonomy" id="243059"/>
    <lineage>
        <taxon>Eukaryota</taxon>
        <taxon>Metazoa</taxon>
        <taxon>Chordata</taxon>
        <taxon>Craniata</taxon>
        <taxon>Vertebrata</taxon>
        <taxon>Euteleostomi</taxon>
        <taxon>Archelosauria</taxon>
        <taxon>Archosauria</taxon>
        <taxon>Dinosauria</taxon>
        <taxon>Saurischia</taxon>
        <taxon>Theropoda</taxon>
        <taxon>Coelurosauria</taxon>
        <taxon>Aves</taxon>
        <taxon>Neognathae</taxon>
        <taxon>Neoaves</taxon>
        <taxon>Telluraves</taxon>
        <taxon>Australaves</taxon>
        <taxon>Passeriformes</taxon>
        <taxon>Meliphagoidea</taxon>
        <taxon>Dasyornithidae</taxon>
        <taxon>Dasyornis</taxon>
    </lineage>
</organism>
<dbReference type="GO" id="GO:0007076">
    <property type="term" value="P:mitotic chromosome condensation"/>
    <property type="evidence" value="ECO:0007669"/>
    <property type="project" value="InterPro"/>
</dbReference>
<dbReference type="InterPro" id="IPR016024">
    <property type="entry name" value="ARM-type_fold"/>
</dbReference>
<feature type="non-terminal residue" evidence="3">
    <location>
        <position position="1"/>
    </location>
</feature>
<evidence type="ECO:0000256" key="1">
    <source>
        <dbReference type="ARBA" id="ARBA00023067"/>
    </source>
</evidence>
<protein>
    <submittedName>
        <fullName evidence="3">CNDD3 protein</fullName>
    </submittedName>
</protein>
<feature type="non-terminal residue" evidence="3">
    <location>
        <position position="459"/>
    </location>
</feature>
<dbReference type="EMBL" id="VZRN01006074">
    <property type="protein sequence ID" value="NWV85071.1"/>
    <property type="molecule type" value="Genomic_DNA"/>
</dbReference>
<feature type="region of interest" description="Disordered" evidence="2">
    <location>
        <begin position="133"/>
        <end position="177"/>
    </location>
</feature>
<accession>A0A7K6IBY8</accession>
<dbReference type="GO" id="GO:0042393">
    <property type="term" value="F:histone binding"/>
    <property type="evidence" value="ECO:0007669"/>
    <property type="project" value="TreeGrafter"/>
</dbReference>
<name>A0A7K6IBY8_9PASS</name>
<dbReference type="AlphaFoldDB" id="A0A7K6IBY8"/>